<evidence type="ECO:0000256" key="1">
    <source>
        <dbReference type="SAM" id="MobiDB-lite"/>
    </source>
</evidence>
<gene>
    <name evidence="2" type="primary">maml3</name>
</gene>
<dbReference type="Proteomes" id="UP000472271">
    <property type="component" value="Chromosome 1"/>
</dbReference>
<accession>A0A672Z4D5</accession>
<dbReference type="Ensembl" id="ENSSORT00005012065.1">
    <property type="protein sequence ID" value="ENSSORP00005011680.1"/>
    <property type="gene ID" value="ENSSORG00005006239.1"/>
</dbReference>
<sequence length="310" mass="31201">MGQGQRNPYPQVNQYQGPPQELASRSQALQNIRAARLLQQQQNQQQMVQISSVQGQGGSVGPQTDMGLSYGSQGSNQGSLYGINPSMSQMIHQQQHQSQGVQASMGLPTQHNQAGGPPQPGAGPGVTGMPGGPRGGGAGGYGGQGMLMNSMTQQPLKGPPNSKAQAQRLQSMLGAGGGGGGIAAGGWPQQQGQGLQAMGGGVGRTTGTGGGDMVGFGSAQGYGIQLGQPPRMTKQHFQGPGQGMSQGMDPRVGNPAAGMGPMGPIGPHMGSQPRTNQPRPMVMNQGMNQGVMGQGMSGMAGFGPGPGGPG</sequence>
<feature type="region of interest" description="Disordered" evidence="1">
    <location>
        <begin position="1"/>
        <end position="25"/>
    </location>
</feature>
<feature type="region of interest" description="Disordered" evidence="1">
    <location>
        <begin position="39"/>
        <end position="166"/>
    </location>
</feature>
<evidence type="ECO:0000313" key="2">
    <source>
        <dbReference type="Ensembl" id="ENSSORP00005011680.1"/>
    </source>
</evidence>
<feature type="compositionally biased region" description="Low complexity" evidence="1">
    <location>
        <begin position="86"/>
        <end position="99"/>
    </location>
</feature>
<dbReference type="AlphaFoldDB" id="A0A672Z4D5"/>
<feature type="compositionally biased region" description="Gly residues" evidence="1">
    <location>
        <begin position="122"/>
        <end position="145"/>
    </location>
</feature>
<feature type="compositionally biased region" description="Polar residues" evidence="1">
    <location>
        <begin position="70"/>
        <end position="79"/>
    </location>
</feature>
<dbReference type="InParanoid" id="A0A672Z4D5"/>
<protein>
    <submittedName>
        <fullName evidence="2">Uncharacterized protein</fullName>
    </submittedName>
</protein>
<name>A0A672Z4D5_9TELE</name>
<evidence type="ECO:0000313" key="3">
    <source>
        <dbReference type="Proteomes" id="UP000472271"/>
    </source>
</evidence>
<keyword evidence="3" id="KW-1185">Reference proteome</keyword>
<reference evidence="2" key="1">
    <citation type="submission" date="2019-06" db="EMBL/GenBank/DDBJ databases">
        <authorList>
            <consortium name="Wellcome Sanger Institute Data Sharing"/>
        </authorList>
    </citation>
    <scope>NUCLEOTIDE SEQUENCE [LARGE SCALE GENOMIC DNA]</scope>
</reference>
<feature type="compositionally biased region" description="Polar residues" evidence="1">
    <location>
        <begin position="1"/>
        <end position="17"/>
    </location>
</feature>
<reference evidence="2" key="2">
    <citation type="submission" date="2025-08" db="UniProtKB">
        <authorList>
            <consortium name="Ensembl"/>
        </authorList>
    </citation>
    <scope>IDENTIFICATION</scope>
</reference>
<proteinExistence type="predicted"/>
<reference evidence="2" key="3">
    <citation type="submission" date="2025-09" db="UniProtKB">
        <authorList>
            <consortium name="Ensembl"/>
        </authorList>
    </citation>
    <scope>IDENTIFICATION</scope>
</reference>
<organism evidence="2 3">
    <name type="scientific">Sphaeramia orbicularis</name>
    <name type="common">orbiculate cardinalfish</name>
    <dbReference type="NCBI Taxonomy" id="375764"/>
    <lineage>
        <taxon>Eukaryota</taxon>
        <taxon>Metazoa</taxon>
        <taxon>Chordata</taxon>
        <taxon>Craniata</taxon>
        <taxon>Vertebrata</taxon>
        <taxon>Euteleostomi</taxon>
        <taxon>Actinopterygii</taxon>
        <taxon>Neopterygii</taxon>
        <taxon>Teleostei</taxon>
        <taxon>Neoteleostei</taxon>
        <taxon>Acanthomorphata</taxon>
        <taxon>Gobiaria</taxon>
        <taxon>Kurtiformes</taxon>
        <taxon>Apogonoidei</taxon>
        <taxon>Apogonidae</taxon>
        <taxon>Apogoninae</taxon>
        <taxon>Sphaeramia</taxon>
    </lineage>
</organism>
<feature type="compositionally biased region" description="Low complexity" evidence="1">
    <location>
        <begin position="39"/>
        <end position="54"/>
    </location>
</feature>